<feature type="compositionally biased region" description="Basic and acidic residues" evidence="1">
    <location>
        <begin position="150"/>
        <end position="197"/>
    </location>
</feature>
<feature type="region of interest" description="Disordered" evidence="1">
    <location>
        <begin position="50"/>
        <end position="197"/>
    </location>
</feature>
<feature type="compositionally biased region" description="Pro residues" evidence="1">
    <location>
        <begin position="66"/>
        <end position="100"/>
    </location>
</feature>
<evidence type="ECO:0000313" key="3">
    <source>
        <dbReference type="Proteomes" id="UP001060336"/>
    </source>
</evidence>
<name>A0A9J7ANK6_9PROT</name>
<organism evidence="2 3">
    <name type="scientific">Nisaea acidiphila</name>
    <dbReference type="NCBI Taxonomy" id="1862145"/>
    <lineage>
        <taxon>Bacteria</taxon>
        <taxon>Pseudomonadati</taxon>
        <taxon>Pseudomonadota</taxon>
        <taxon>Alphaproteobacteria</taxon>
        <taxon>Rhodospirillales</taxon>
        <taxon>Thalassobaculaceae</taxon>
        <taxon>Nisaea</taxon>
    </lineage>
</organism>
<evidence type="ECO:0000313" key="2">
    <source>
        <dbReference type="EMBL" id="UUX48775.1"/>
    </source>
</evidence>
<accession>A0A9J7ANK6</accession>
<dbReference type="EMBL" id="CP102480">
    <property type="protein sequence ID" value="UUX48775.1"/>
    <property type="molecule type" value="Genomic_DNA"/>
</dbReference>
<dbReference type="RefSeq" id="WP_257767277.1">
    <property type="nucleotide sequence ID" value="NZ_CP102480.1"/>
</dbReference>
<feature type="compositionally biased region" description="Basic and acidic residues" evidence="1">
    <location>
        <begin position="117"/>
        <end position="126"/>
    </location>
</feature>
<evidence type="ECO:0000256" key="1">
    <source>
        <dbReference type="SAM" id="MobiDB-lite"/>
    </source>
</evidence>
<sequence length="320" mass="35078">MRTGLSISVGLHAAVFAFAWFGLPQLRNDDILPEQLVIVDMVPITEITNTPTAQAEPEEAKEPEPDAPAPEPQEAPPPPPQAEAPPPPPPPAPTPEPAPKPVAEAPEPEPAPIPKPVPEKEPEPEKVAQAPQPAPKPRPKPKAPAPTPKDTAEKPKKEDKKQDFSRLLKTLEKTEPEVASKPKKEEPEKKDKPDPLKDVLAKLNAPARSRSDKAFDPESQVSISEIDAVRRQIAQCWNVPAGAKDAEDLYIEIALQMRADGTVRDARIVDQGRLSRDTFFRTAAESARRAVLSCGKLPLPPEKYESWKNITMTFNPRDLL</sequence>
<dbReference type="AlphaFoldDB" id="A0A9J7ANK6"/>
<dbReference type="SUPFAM" id="SSF74653">
    <property type="entry name" value="TolA/TonB C-terminal domain"/>
    <property type="match status" value="1"/>
</dbReference>
<gene>
    <name evidence="2" type="ORF">NUH88_15335</name>
</gene>
<dbReference type="KEGG" id="naci:NUH88_15335"/>
<dbReference type="PRINTS" id="PR01217">
    <property type="entry name" value="PRICHEXTENSN"/>
</dbReference>
<protein>
    <submittedName>
        <fullName evidence="2">TonB C-terminal domain-containing protein</fullName>
    </submittedName>
</protein>
<proteinExistence type="predicted"/>
<feature type="compositionally biased region" description="Pro residues" evidence="1">
    <location>
        <begin position="132"/>
        <end position="147"/>
    </location>
</feature>
<reference evidence="2" key="1">
    <citation type="submission" date="2022-08" db="EMBL/GenBank/DDBJ databases">
        <title>Nisaea acidiphila sp. nov., isolated from a marine algal debris and emended description of the genus Nisaea Urios et al. 2008.</title>
        <authorList>
            <person name="Kwon K."/>
        </authorList>
    </citation>
    <scope>NUCLEOTIDE SEQUENCE</scope>
    <source>
        <strain evidence="2">MEBiC11861</strain>
    </source>
</reference>
<dbReference type="Proteomes" id="UP001060336">
    <property type="component" value="Chromosome"/>
</dbReference>
<dbReference type="Gene3D" id="3.30.1150.10">
    <property type="match status" value="1"/>
</dbReference>
<keyword evidence="3" id="KW-1185">Reference proteome</keyword>